<organism evidence="2 3">
    <name type="scientific">Haloarcula marismortui (strain ATCC 43049 / DSM 3752 / JCM 8966 / VKM B-1809)</name>
    <name type="common">Halobacterium marismortui</name>
    <dbReference type="NCBI Taxonomy" id="272569"/>
    <lineage>
        <taxon>Archaea</taxon>
        <taxon>Methanobacteriati</taxon>
        <taxon>Methanobacteriota</taxon>
        <taxon>Stenosarchaea group</taxon>
        <taxon>Halobacteria</taxon>
        <taxon>Halobacteriales</taxon>
        <taxon>Haloarculaceae</taxon>
        <taxon>Haloarcula</taxon>
    </lineage>
</organism>
<feature type="region of interest" description="Disordered" evidence="1">
    <location>
        <begin position="181"/>
        <end position="239"/>
    </location>
</feature>
<evidence type="ECO:0000313" key="2">
    <source>
        <dbReference type="EMBL" id="AAV44314.1"/>
    </source>
</evidence>
<dbReference type="GeneID" id="40150523"/>
<geneLocation type="plasmid" evidence="2 3">
    <name>pNG200</name>
</geneLocation>
<sequence length="239" mass="24114">MNRRNVLTGLGGLAISGGALFGTGAFTSVSATRSVEVNVFGDSGGTTGLVDDANSDEEENIAETITGGSGEDETGGAVDVLINTANKSISVAGPDGGDVSATNLFPSAASIYGDAIDTEYVSLVANDVTIVFGDEQGLPPSSSVGFSNLFAFVPNTNGTEFDVRFESDTAANASLLTEIGGTGLNSDDDTSNDPSFTISGVSKPNGQSAIESGDITEQPASVDTTTSDNTSQTLDITIE</sequence>
<evidence type="ECO:0008006" key="4">
    <source>
        <dbReference type="Google" id="ProtNLM"/>
    </source>
</evidence>
<evidence type="ECO:0000313" key="3">
    <source>
        <dbReference type="Proteomes" id="UP000001169"/>
    </source>
</evidence>
<dbReference type="PATRIC" id="fig|272569.17.peg.56"/>
<keyword evidence="2" id="KW-0614">Plasmid</keyword>
<dbReference type="Proteomes" id="UP000001169">
    <property type="component" value="Plasmid pNG200"/>
</dbReference>
<accession>Q5V838</accession>
<feature type="compositionally biased region" description="Polar residues" evidence="1">
    <location>
        <begin position="218"/>
        <end position="239"/>
    </location>
</feature>
<evidence type="ECO:0000256" key="1">
    <source>
        <dbReference type="SAM" id="MobiDB-lite"/>
    </source>
</evidence>
<protein>
    <recommendedName>
        <fullName evidence="4">DUF1102 domain-containing protein</fullName>
    </recommendedName>
</protein>
<dbReference type="HOGENOM" id="CLU_1313099_0_0_2"/>
<keyword evidence="3" id="KW-1185">Reference proteome</keyword>
<reference evidence="2 3" key="1">
    <citation type="journal article" date="2004" name="Genome Res.">
        <title>Genome sequence of Haloarcula marismortui: a halophilic archaeon from the Dead Sea.</title>
        <authorList>
            <person name="Baliga N.S."/>
            <person name="Bonneau R."/>
            <person name="Facciotti M.T."/>
            <person name="Pan M."/>
            <person name="Glusman G."/>
            <person name="Deutsch E.W."/>
            <person name="Shannon P."/>
            <person name="Chiu Y."/>
            <person name="Weng R.S."/>
            <person name="Gan R.R."/>
            <person name="Hung P."/>
            <person name="Date S.V."/>
            <person name="Marcotte E."/>
            <person name="Hood L."/>
            <person name="Ng W.V."/>
        </authorList>
    </citation>
    <scope>NUCLEOTIDE SEQUENCE [LARGE SCALE GENOMIC DNA]</scope>
    <source>
        <strain evidence="3">ATCC 43049 / DSM 3752 / JCM 8966 / VKM B-1809</strain>
        <plasmid evidence="3">Plasmid pNG200</plasmid>
    </source>
</reference>
<dbReference type="RefSeq" id="WP_011222165.1">
    <property type="nucleotide sequence ID" value="NC_006390.1"/>
</dbReference>
<dbReference type="KEGG" id="hma:pNG2021"/>
<dbReference type="AlphaFoldDB" id="Q5V838"/>
<name>Q5V838_HALMA</name>
<dbReference type="EMBL" id="AY596291">
    <property type="protein sequence ID" value="AAV44314.1"/>
    <property type="molecule type" value="Genomic_DNA"/>
</dbReference>
<dbReference type="EnsemblBacteria" id="AAV44314">
    <property type="protein sequence ID" value="AAV44314"/>
    <property type="gene ID" value="pNG2021"/>
</dbReference>
<proteinExistence type="predicted"/>
<feature type="compositionally biased region" description="Polar residues" evidence="1">
    <location>
        <begin position="192"/>
        <end position="210"/>
    </location>
</feature>
<gene>
    <name evidence="2" type="ordered locus">pNG2021</name>
</gene>